<organism evidence="6 7">
    <name type="scientific">candidate division NPL-UPA2 bacterium Unc8</name>
    <dbReference type="NCBI Taxonomy" id="1980939"/>
    <lineage>
        <taxon>Bacteria</taxon>
    </lineage>
</organism>
<dbReference type="AlphaFoldDB" id="A0A399FYU1"/>
<comment type="caution">
    <text evidence="6">The sequence shown here is derived from an EMBL/GenBank/DDBJ whole genome shotgun (WGS) entry which is preliminary data.</text>
</comment>
<dbReference type="CDD" id="cd00616">
    <property type="entry name" value="AHBA_syn"/>
    <property type="match status" value="1"/>
</dbReference>
<accession>A0A399FYU1</accession>
<dbReference type="Gene3D" id="3.90.1150.10">
    <property type="entry name" value="Aspartate Aminotransferase, domain 1"/>
    <property type="match status" value="1"/>
</dbReference>
<sequence length="375" mass="42131">MKIPLLDLRAQYAVIKDEIMLAVEEVLEAQYFILGPKVMKIEEEIAHYCNARYAIGLSSGTDALLASLMAINIEPGDAIITTPYSFFATVEVIIRLGATPIFVDIDPLTYNLSTDKLKELFEKGEKKPRAIIPVHLYGQCAEMNDIMTLAREQKIKVIEDAAQAIGAKYRENFAGAIGDMGCFSFFPSKNLGGYGDGGMVITNSPDLAKKLKSLRVHGVGDAHHYHMIGGNFRLDALQAAVLSVKLKYLDNWTEKRRHNANTYNSLFKEYGLCSIQTPHSLPENFHVYNQYVIRASNRDKLQESLKAEGVNTAVYYPIPLHLQPCFSCLGYKKGDFPEAEKASRETLALPIYPELTLKQQEYIVRKIAMIKERRL</sequence>
<dbReference type="SUPFAM" id="SSF53383">
    <property type="entry name" value="PLP-dependent transferases"/>
    <property type="match status" value="1"/>
</dbReference>
<keyword evidence="6" id="KW-0032">Aminotransferase</keyword>
<name>A0A399FYU1_UNCN2</name>
<keyword evidence="1 4" id="KW-0663">Pyridoxal phosphate</keyword>
<gene>
    <name evidence="6" type="ORF">B9J77_02355</name>
</gene>
<evidence type="ECO:0000256" key="5">
    <source>
        <dbReference type="RuleBase" id="RU004508"/>
    </source>
</evidence>
<dbReference type="PIRSF" id="PIRSF000390">
    <property type="entry name" value="PLP_StrS"/>
    <property type="match status" value="1"/>
</dbReference>
<dbReference type="EMBL" id="NDHY01000003">
    <property type="protein sequence ID" value="RII00616.1"/>
    <property type="molecule type" value="Genomic_DNA"/>
</dbReference>
<reference evidence="6 7" key="1">
    <citation type="submission" date="2018-08" db="EMBL/GenBank/DDBJ databases">
        <title>Draft genome of candidate division NPL-UPA2 bacterium Unc8 that adapted to ultra-basic serpentinizing groundwater.</title>
        <authorList>
            <person name="Ishii S."/>
            <person name="Suzuki S."/>
            <person name="Nealson K.H."/>
        </authorList>
    </citation>
    <scope>NUCLEOTIDE SEQUENCE [LARGE SCALE GENOMIC DNA]</scope>
    <source>
        <strain evidence="6">Unc8</strain>
    </source>
</reference>
<dbReference type="GO" id="GO:0030170">
    <property type="term" value="F:pyridoxal phosphate binding"/>
    <property type="evidence" value="ECO:0007669"/>
    <property type="project" value="TreeGrafter"/>
</dbReference>
<dbReference type="InterPro" id="IPR000653">
    <property type="entry name" value="DegT/StrS_aminotransferase"/>
</dbReference>
<dbReference type="Proteomes" id="UP000266287">
    <property type="component" value="Unassembled WGS sequence"/>
</dbReference>
<evidence type="ECO:0000313" key="7">
    <source>
        <dbReference type="Proteomes" id="UP000266287"/>
    </source>
</evidence>
<evidence type="ECO:0000256" key="2">
    <source>
        <dbReference type="ARBA" id="ARBA00037999"/>
    </source>
</evidence>
<feature type="modified residue" description="N6-(pyridoxal phosphate)lysine" evidence="4">
    <location>
        <position position="189"/>
    </location>
</feature>
<proteinExistence type="inferred from homology"/>
<dbReference type="InterPro" id="IPR015421">
    <property type="entry name" value="PyrdxlP-dep_Trfase_major"/>
</dbReference>
<dbReference type="GO" id="GO:0000271">
    <property type="term" value="P:polysaccharide biosynthetic process"/>
    <property type="evidence" value="ECO:0007669"/>
    <property type="project" value="TreeGrafter"/>
</dbReference>
<dbReference type="InterPro" id="IPR015422">
    <property type="entry name" value="PyrdxlP-dep_Trfase_small"/>
</dbReference>
<evidence type="ECO:0000313" key="6">
    <source>
        <dbReference type="EMBL" id="RII00616.1"/>
    </source>
</evidence>
<evidence type="ECO:0000256" key="1">
    <source>
        <dbReference type="ARBA" id="ARBA00022898"/>
    </source>
</evidence>
<dbReference type="Gene3D" id="3.40.640.10">
    <property type="entry name" value="Type I PLP-dependent aspartate aminotransferase-like (Major domain)"/>
    <property type="match status" value="1"/>
</dbReference>
<dbReference type="GO" id="GO:0008483">
    <property type="term" value="F:transaminase activity"/>
    <property type="evidence" value="ECO:0007669"/>
    <property type="project" value="UniProtKB-KW"/>
</dbReference>
<evidence type="ECO:0000256" key="4">
    <source>
        <dbReference type="PIRSR" id="PIRSR000390-2"/>
    </source>
</evidence>
<protein>
    <submittedName>
        <fullName evidence="6">DegT/DnrJ/EryC1/StrS family aminotransferase</fullName>
    </submittedName>
</protein>
<dbReference type="PANTHER" id="PTHR30244">
    <property type="entry name" value="TRANSAMINASE"/>
    <property type="match status" value="1"/>
</dbReference>
<dbReference type="InterPro" id="IPR015424">
    <property type="entry name" value="PyrdxlP-dep_Trfase"/>
</dbReference>
<evidence type="ECO:0000256" key="3">
    <source>
        <dbReference type="PIRSR" id="PIRSR000390-1"/>
    </source>
</evidence>
<feature type="active site" description="Proton acceptor" evidence="3">
    <location>
        <position position="189"/>
    </location>
</feature>
<keyword evidence="6" id="KW-0808">Transferase</keyword>
<dbReference type="Pfam" id="PF01041">
    <property type="entry name" value="DegT_DnrJ_EryC1"/>
    <property type="match status" value="1"/>
</dbReference>
<dbReference type="PANTHER" id="PTHR30244:SF36">
    <property type="entry name" value="3-OXO-GLUCOSE-6-PHOSPHATE:GLUTAMATE AMINOTRANSFERASE"/>
    <property type="match status" value="1"/>
</dbReference>
<comment type="similarity">
    <text evidence="2 5">Belongs to the DegT/DnrJ/EryC1 family.</text>
</comment>